<dbReference type="PANTHER" id="PTHR48111:SF1">
    <property type="entry name" value="TWO-COMPONENT RESPONSE REGULATOR ORR33"/>
    <property type="match status" value="1"/>
</dbReference>
<evidence type="ECO:0000256" key="4">
    <source>
        <dbReference type="ARBA" id="ARBA00023125"/>
    </source>
</evidence>
<dbReference type="InterPro" id="IPR001789">
    <property type="entry name" value="Sig_transdc_resp-reg_receiver"/>
</dbReference>
<dbReference type="InterPro" id="IPR016032">
    <property type="entry name" value="Sig_transdc_resp-reg_C-effctor"/>
</dbReference>
<feature type="domain" description="Response regulatory" evidence="8">
    <location>
        <begin position="3"/>
        <end position="119"/>
    </location>
</feature>
<keyword evidence="4 7" id="KW-0238">DNA-binding</keyword>
<dbReference type="InterPro" id="IPR011006">
    <property type="entry name" value="CheY-like_superfamily"/>
</dbReference>
<accession>E1IGU9</accession>
<dbReference type="InterPro" id="IPR036388">
    <property type="entry name" value="WH-like_DNA-bd_sf"/>
</dbReference>
<evidence type="ECO:0000256" key="2">
    <source>
        <dbReference type="ARBA" id="ARBA00023012"/>
    </source>
</evidence>
<dbReference type="InterPro" id="IPR039420">
    <property type="entry name" value="WalR-like"/>
</dbReference>
<reference evidence="10 11" key="1">
    <citation type="journal article" date="2011" name="J. Bacteriol.">
        <title>Draft genome sequence of the anoxygenic filamentous phototrophic bacterium Oscillochloris trichoides subsp. DG-6.</title>
        <authorList>
            <person name="Kuznetsov B.B."/>
            <person name="Ivanovsky R.N."/>
            <person name="Keppen O.I."/>
            <person name="Sukhacheva M.V."/>
            <person name="Bumazhkin B.K."/>
            <person name="Patutina E.O."/>
            <person name="Beletsky A.V."/>
            <person name="Mardanov A.V."/>
            <person name="Baslerov R.V."/>
            <person name="Panteleeva A.N."/>
            <person name="Kolganova T.V."/>
            <person name="Ravin N.V."/>
            <person name="Skryabin K.G."/>
        </authorList>
    </citation>
    <scope>NUCLEOTIDE SEQUENCE [LARGE SCALE GENOMIC DNA]</scope>
    <source>
        <strain evidence="10 11">DG-6</strain>
    </source>
</reference>
<dbReference type="CDD" id="cd00383">
    <property type="entry name" value="trans_reg_C"/>
    <property type="match status" value="1"/>
</dbReference>
<keyword evidence="11" id="KW-1185">Reference proteome</keyword>
<keyword evidence="2" id="KW-0902">Two-component regulatory system</keyword>
<dbReference type="GO" id="GO:0000976">
    <property type="term" value="F:transcription cis-regulatory region binding"/>
    <property type="evidence" value="ECO:0007669"/>
    <property type="project" value="TreeGrafter"/>
</dbReference>
<dbReference type="GO" id="GO:0006355">
    <property type="term" value="P:regulation of DNA-templated transcription"/>
    <property type="evidence" value="ECO:0007669"/>
    <property type="project" value="InterPro"/>
</dbReference>
<name>E1IGU9_9CHLR</name>
<dbReference type="SUPFAM" id="SSF46894">
    <property type="entry name" value="C-terminal effector domain of the bipartite response regulators"/>
    <property type="match status" value="1"/>
</dbReference>
<organism evidence="10 11">
    <name type="scientific">Oscillochloris trichoides DG-6</name>
    <dbReference type="NCBI Taxonomy" id="765420"/>
    <lineage>
        <taxon>Bacteria</taxon>
        <taxon>Bacillati</taxon>
        <taxon>Chloroflexota</taxon>
        <taxon>Chloroflexia</taxon>
        <taxon>Chloroflexales</taxon>
        <taxon>Chloroflexineae</taxon>
        <taxon>Oscillochloridaceae</taxon>
        <taxon>Oscillochloris</taxon>
    </lineage>
</organism>
<dbReference type="EMBL" id="ADVR01000112">
    <property type="protein sequence ID" value="EFO79424.1"/>
    <property type="molecule type" value="Genomic_DNA"/>
</dbReference>
<evidence type="ECO:0000256" key="1">
    <source>
        <dbReference type="ARBA" id="ARBA00022553"/>
    </source>
</evidence>
<dbReference type="Pfam" id="PF00486">
    <property type="entry name" value="Trans_reg_C"/>
    <property type="match status" value="1"/>
</dbReference>
<dbReference type="PANTHER" id="PTHR48111">
    <property type="entry name" value="REGULATOR OF RPOS"/>
    <property type="match status" value="1"/>
</dbReference>
<dbReference type="SUPFAM" id="SSF52172">
    <property type="entry name" value="CheY-like"/>
    <property type="match status" value="1"/>
</dbReference>
<dbReference type="OrthoDB" id="149124at2"/>
<dbReference type="eggNOG" id="COG0745">
    <property type="taxonomic scope" value="Bacteria"/>
</dbReference>
<evidence type="ECO:0000259" key="8">
    <source>
        <dbReference type="PROSITE" id="PS50110"/>
    </source>
</evidence>
<dbReference type="GO" id="GO:0000156">
    <property type="term" value="F:phosphorelay response regulator activity"/>
    <property type="evidence" value="ECO:0007669"/>
    <property type="project" value="TreeGrafter"/>
</dbReference>
<evidence type="ECO:0000256" key="6">
    <source>
        <dbReference type="PROSITE-ProRule" id="PRU00169"/>
    </source>
</evidence>
<dbReference type="SMART" id="SM00448">
    <property type="entry name" value="REC"/>
    <property type="match status" value="1"/>
</dbReference>
<evidence type="ECO:0000313" key="10">
    <source>
        <dbReference type="EMBL" id="EFO79424.1"/>
    </source>
</evidence>
<dbReference type="GO" id="GO:0005829">
    <property type="term" value="C:cytosol"/>
    <property type="evidence" value="ECO:0007669"/>
    <property type="project" value="TreeGrafter"/>
</dbReference>
<keyword evidence="3" id="KW-0805">Transcription regulation</keyword>
<comment type="caution">
    <text evidence="10">The sequence shown here is derived from an EMBL/GenBank/DDBJ whole genome shotgun (WGS) entry which is preliminary data.</text>
</comment>
<evidence type="ECO:0000256" key="3">
    <source>
        <dbReference type="ARBA" id="ARBA00023015"/>
    </source>
</evidence>
<evidence type="ECO:0000256" key="5">
    <source>
        <dbReference type="ARBA" id="ARBA00023163"/>
    </source>
</evidence>
<feature type="DNA-binding region" description="OmpR/PhoB-type" evidence="7">
    <location>
        <begin position="132"/>
        <end position="232"/>
    </location>
</feature>
<proteinExistence type="predicted"/>
<gene>
    <name evidence="10" type="ORF">OSCT_2550</name>
</gene>
<evidence type="ECO:0000256" key="7">
    <source>
        <dbReference type="PROSITE-ProRule" id="PRU01091"/>
    </source>
</evidence>
<dbReference type="SMART" id="SM00862">
    <property type="entry name" value="Trans_reg_C"/>
    <property type="match status" value="1"/>
</dbReference>
<keyword evidence="1 6" id="KW-0597">Phosphoprotein</keyword>
<dbReference type="AlphaFoldDB" id="E1IGU9"/>
<protein>
    <submittedName>
        <fullName evidence="10">OmpR subfamily</fullName>
    </submittedName>
</protein>
<sequence length="236" mass="26866">MAYILLVDDEDDLLWVVGRSLYDDGHTVRMAHDGEEALDMAQRQRPDLIILDVAMPKMDGFELCHTLHTRSNLADVPVLFLTGRNTIEDRLRGFEEGADDYLTKPFDLRELKARIKALLRRSPNNPHLSSRSAVLRAGSLTLDLHTCQAEVAGSPVQLTPAEFDLLGYLMRHPNEVCSSERLLREVWNYTPETAEPGLVRWHVMNLRAKIEPDPRRPVHICTVPRHGYILRTDQAA</sequence>
<dbReference type="Gene3D" id="6.10.250.690">
    <property type="match status" value="1"/>
</dbReference>
<keyword evidence="5" id="KW-0804">Transcription</keyword>
<feature type="domain" description="OmpR/PhoB-type" evidence="9">
    <location>
        <begin position="132"/>
        <end position="232"/>
    </location>
</feature>
<dbReference type="PROSITE" id="PS51755">
    <property type="entry name" value="OMPR_PHOB"/>
    <property type="match status" value="1"/>
</dbReference>
<feature type="modified residue" description="4-aspartylphosphate" evidence="6">
    <location>
        <position position="52"/>
    </location>
</feature>
<dbReference type="HOGENOM" id="CLU_000445_30_4_0"/>
<dbReference type="GO" id="GO:0032993">
    <property type="term" value="C:protein-DNA complex"/>
    <property type="evidence" value="ECO:0007669"/>
    <property type="project" value="TreeGrafter"/>
</dbReference>
<dbReference type="PROSITE" id="PS50110">
    <property type="entry name" value="RESPONSE_REGULATORY"/>
    <property type="match status" value="1"/>
</dbReference>
<evidence type="ECO:0000313" key="11">
    <source>
        <dbReference type="Proteomes" id="UP000054010"/>
    </source>
</evidence>
<evidence type="ECO:0000259" key="9">
    <source>
        <dbReference type="PROSITE" id="PS51755"/>
    </source>
</evidence>
<dbReference type="Gene3D" id="1.10.10.10">
    <property type="entry name" value="Winged helix-like DNA-binding domain superfamily/Winged helix DNA-binding domain"/>
    <property type="match status" value="1"/>
</dbReference>
<dbReference type="Gene3D" id="3.40.50.2300">
    <property type="match status" value="1"/>
</dbReference>
<dbReference type="InterPro" id="IPR001867">
    <property type="entry name" value="OmpR/PhoB-type_DNA-bd"/>
</dbReference>
<dbReference type="Pfam" id="PF00072">
    <property type="entry name" value="Response_reg"/>
    <property type="match status" value="1"/>
</dbReference>
<dbReference type="STRING" id="765420.OSCT_2550"/>
<dbReference type="Proteomes" id="UP000054010">
    <property type="component" value="Unassembled WGS sequence"/>
</dbReference>